<reference evidence="2" key="1">
    <citation type="submission" date="2017-02" db="EMBL/GenBank/DDBJ databases">
        <title>Comparative genomics and description of representatives of a novel lineage of planctomycetes thriving in anoxic sediments.</title>
        <authorList>
            <person name="Spring S."/>
            <person name="Bunk B."/>
            <person name="Sproer C."/>
        </authorList>
    </citation>
    <scope>NUCLEOTIDE SEQUENCE [LARGE SCALE GENOMIC DNA]</scope>
    <source>
        <strain evidence="2">ST-NAGAB-D1</strain>
    </source>
</reference>
<organism evidence="1 2">
    <name type="scientific">Anaerohalosphaera lusitana</name>
    <dbReference type="NCBI Taxonomy" id="1936003"/>
    <lineage>
        <taxon>Bacteria</taxon>
        <taxon>Pseudomonadati</taxon>
        <taxon>Planctomycetota</taxon>
        <taxon>Phycisphaerae</taxon>
        <taxon>Sedimentisphaerales</taxon>
        <taxon>Anaerohalosphaeraceae</taxon>
        <taxon>Anaerohalosphaera</taxon>
    </lineage>
</organism>
<gene>
    <name evidence="1" type="ORF">STSP2_03279</name>
</gene>
<dbReference type="AlphaFoldDB" id="A0A1U9NQM2"/>
<dbReference type="Proteomes" id="UP000189674">
    <property type="component" value="Chromosome"/>
</dbReference>
<keyword evidence="2" id="KW-1185">Reference proteome</keyword>
<name>A0A1U9NQM2_9BACT</name>
<proteinExistence type="predicted"/>
<evidence type="ECO:0000313" key="2">
    <source>
        <dbReference type="Proteomes" id="UP000189674"/>
    </source>
</evidence>
<accession>A0A1U9NQM2</accession>
<dbReference type="KEGG" id="alus:STSP2_03279"/>
<dbReference type="RefSeq" id="WP_146663698.1">
    <property type="nucleotide sequence ID" value="NZ_CP019791.1"/>
</dbReference>
<dbReference type="EMBL" id="CP019791">
    <property type="protein sequence ID" value="AQT70077.1"/>
    <property type="molecule type" value="Genomic_DNA"/>
</dbReference>
<sequence>MNKFISPLAGAINLTEEEGFEPPEACASAVFKTATANTQGVEDTGLTAIDGDRLQTSLQIRAACELPLELAEVIRAWPELPEHVRLAVMALVRSAVPESSG</sequence>
<evidence type="ECO:0000313" key="1">
    <source>
        <dbReference type="EMBL" id="AQT70077.1"/>
    </source>
</evidence>
<protein>
    <submittedName>
        <fullName evidence="1">Uncharacterized protein</fullName>
    </submittedName>
</protein>
<dbReference type="STRING" id="1936003.STSP2_03279"/>